<protein>
    <submittedName>
        <fullName evidence="2">Uncharacterized protein</fullName>
    </submittedName>
</protein>
<feature type="region of interest" description="Disordered" evidence="1">
    <location>
        <begin position="1"/>
        <end position="40"/>
    </location>
</feature>
<name>A0AAV6JTX2_9ERIC</name>
<reference evidence="2 3" key="1">
    <citation type="submission" date="2020-08" db="EMBL/GenBank/DDBJ databases">
        <title>Plant Genome Project.</title>
        <authorList>
            <person name="Zhang R.-G."/>
        </authorList>
    </citation>
    <scope>NUCLEOTIDE SEQUENCE [LARGE SCALE GENOMIC DNA]</scope>
    <source>
        <strain evidence="2">WSP0</strain>
        <tissue evidence="2">Leaf</tissue>
    </source>
</reference>
<sequence length="368" mass="41481">MAPKKKASLAEKGKGVGSSGHAPNPDFEQGPVPAEVPARPRRRNWEQIQRDEQLAWEASCKGRGVKAERFIIRDSFPPDNEVIQSVVRQGLLFWFERNPGLNIELVEEFYKHMVVPEAGTELHPDARITSRIGRIPVIVTPGIIAATMLYAPPTGETNYSVLNKAFDKDIVFENMYLEKRNAMIPHRPGKFRPSFRFVNQLVCYNLDPRATENKPSETTGNMLMAFLEEETVCDWARYIFVKIVEFRDASTNTRLPFPVLISAICRAVEGIASKYFKNDEAHPGDIDSSILQKSAAHSKGRRGALLTEPPANANTNTWLRKIFCLEAVVAKSQQKLKKEVRQVGRDQQVLAHQNQWLYNLITGTGQPS</sequence>
<gene>
    <name evidence="2" type="ORF">RHGRI_016374</name>
</gene>
<proteinExistence type="predicted"/>
<evidence type="ECO:0000256" key="1">
    <source>
        <dbReference type="SAM" id="MobiDB-lite"/>
    </source>
</evidence>
<dbReference type="AlphaFoldDB" id="A0AAV6JTX2"/>
<dbReference type="EMBL" id="JACTNZ010000006">
    <property type="protein sequence ID" value="KAG5543604.1"/>
    <property type="molecule type" value="Genomic_DNA"/>
</dbReference>
<accession>A0AAV6JTX2</accession>
<evidence type="ECO:0000313" key="2">
    <source>
        <dbReference type="EMBL" id="KAG5543604.1"/>
    </source>
</evidence>
<evidence type="ECO:0000313" key="3">
    <source>
        <dbReference type="Proteomes" id="UP000823749"/>
    </source>
</evidence>
<organism evidence="2 3">
    <name type="scientific">Rhododendron griersonianum</name>
    <dbReference type="NCBI Taxonomy" id="479676"/>
    <lineage>
        <taxon>Eukaryota</taxon>
        <taxon>Viridiplantae</taxon>
        <taxon>Streptophyta</taxon>
        <taxon>Embryophyta</taxon>
        <taxon>Tracheophyta</taxon>
        <taxon>Spermatophyta</taxon>
        <taxon>Magnoliopsida</taxon>
        <taxon>eudicotyledons</taxon>
        <taxon>Gunneridae</taxon>
        <taxon>Pentapetalae</taxon>
        <taxon>asterids</taxon>
        <taxon>Ericales</taxon>
        <taxon>Ericaceae</taxon>
        <taxon>Ericoideae</taxon>
        <taxon>Rhodoreae</taxon>
        <taxon>Rhododendron</taxon>
    </lineage>
</organism>
<dbReference type="Proteomes" id="UP000823749">
    <property type="component" value="Chromosome 6"/>
</dbReference>
<comment type="caution">
    <text evidence="2">The sequence shown here is derived from an EMBL/GenBank/DDBJ whole genome shotgun (WGS) entry which is preliminary data.</text>
</comment>
<keyword evidence="3" id="KW-1185">Reference proteome</keyword>